<protein>
    <submittedName>
        <fullName evidence="1">Uncharacterized protein</fullName>
    </submittedName>
</protein>
<dbReference type="Proteomes" id="UP000298021">
    <property type="component" value="Unassembled WGS sequence"/>
</dbReference>
<dbReference type="RefSeq" id="WP_135372987.1">
    <property type="nucleotide sequence ID" value="NZ_RKLY01000016.1"/>
</dbReference>
<sequence length="263" mass="29660">MKNQKYFINTNKINQMNTNFLIKLATITNSFTVMELLKVITERINAHLAKIDREFSAFRYDSLVSQFQRGNPKPLANSADFKAVYNAAMLSEQMTNGIYSPYFAGKFDPRVIVINWAIEQAFNQELKPLLKNPEVVGVYLEGSDSKKFATKQDVDFNWTIAIDSDDDSIAIYYLKNGAISTSEASNFVGNALKRTQSDIKQATVIRSSLVEAAVWSLVATSSDIEMFKTFIEHYNLTGIVAEKNDQLLNFNFGSIIDNKQVKA</sequence>
<dbReference type="SUPFAM" id="SSF143631">
    <property type="entry name" value="ApbE-like"/>
    <property type="match status" value="1"/>
</dbReference>
<dbReference type="Gene3D" id="3.10.520.10">
    <property type="entry name" value="ApbE-like domains"/>
    <property type="match status" value="2"/>
</dbReference>
<organism evidence="1 2">
    <name type="scientific">Companilactobacillus suantsaicola</name>
    <dbReference type="NCBI Taxonomy" id="2487723"/>
    <lineage>
        <taxon>Bacteria</taxon>
        <taxon>Bacillati</taxon>
        <taxon>Bacillota</taxon>
        <taxon>Bacilli</taxon>
        <taxon>Lactobacillales</taxon>
        <taxon>Lactobacillaceae</taxon>
        <taxon>Companilactobacillus</taxon>
    </lineage>
</organism>
<comment type="caution">
    <text evidence="1">The sequence shown here is derived from an EMBL/GenBank/DDBJ whole genome shotgun (WGS) entry which is preliminary data.</text>
</comment>
<evidence type="ECO:0000313" key="2">
    <source>
        <dbReference type="Proteomes" id="UP000298021"/>
    </source>
</evidence>
<dbReference type="InterPro" id="IPR003374">
    <property type="entry name" value="ApbE-like_sf"/>
</dbReference>
<reference evidence="1 2" key="1">
    <citation type="submission" date="2018-10" db="EMBL/GenBank/DDBJ databases">
        <title>Lactobacillus sp. R7 and Lactobacillus sp. R19 isolated from fermented mustard green product of Taiwan.</title>
        <authorList>
            <person name="Lin S.-T."/>
        </authorList>
    </citation>
    <scope>NUCLEOTIDE SEQUENCE [LARGE SCALE GENOMIC DNA]</scope>
    <source>
        <strain evidence="1 2">BCRC 81127</strain>
    </source>
</reference>
<dbReference type="AlphaFoldDB" id="A0A4Z0JJ11"/>
<proteinExistence type="predicted"/>
<name>A0A4Z0JJ11_9LACO</name>
<accession>A0A4Z0JJ11</accession>
<dbReference type="EMBL" id="RKLY01000016">
    <property type="protein sequence ID" value="TGD23005.1"/>
    <property type="molecule type" value="Genomic_DNA"/>
</dbReference>
<keyword evidence="2" id="KW-1185">Reference proteome</keyword>
<dbReference type="OrthoDB" id="9778595at2"/>
<gene>
    <name evidence="1" type="ORF">EGT49_07390</name>
</gene>
<evidence type="ECO:0000313" key="1">
    <source>
        <dbReference type="EMBL" id="TGD23005.1"/>
    </source>
</evidence>